<proteinExistence type="predicted"/>
<evidence type="ECO:0000256" key="1">
    <source>
        <dbReference type="SAM" id="MobiDB-lite"/>
    </source>
</evidence>
<dbReference type="PROSITE" id="PS50013">
    <property type="entry name" value="CHROMO_2"/>
    <property type="match status" value="1"/>
</dbReference>
<evidence type="ECO:0000259" key="2">
    <source>
        <dbReference type="PROSITE" id="PS50013"/>
    </source>
</evidence>
<feature type="region of interest" description="Disordered" evidence="1">
    <location>
        <begin position="116"/>
        <end position="178"/>
    </location>
</feature>
<dbReference type="InterPro" id="IPR000953">
    <property type="entry name" value="Chromo/chromo_shadow_dom"/>
</dbReference>
<name>A0AA39QP56_9AGAR</name>
<evidence type="ECO:0000313" key="3">
    <source>
        <dbReference type="EMBL" id="KAK0505914.1"/>
    </source>
</evidence>
<keyword evidence="4" id="KW-1185">Reference proteome</keyword>
<dbReference type="EMBL" id="JAUEPU010000001">
    <property type="protein sequence ID" value="KAK0505914.1"/>
    <property type="molecule type" value="Genomic_DNA"/>
</dbReference>
<evidence type="ECO:0000313" key="4">
    <source>
        <dbReference type="Proteomes" id="UP001175228"/>
    </source>
</evidence>
<comment type="caution">
    <text evidence="3">The sequence shown here is derived from an EMBL/GenBank/DDBJ whole genome shotgun (WGS) entry which is preliminary data.</text>
</comment>
<gene>
    <name evidence="3" type="ORF">EDD18DRAFT_1342267</name>
</gene>
<dbReference type="InterPro" id="IPR016197">
    <property type="entry name" value="Chromo-like_dom_sf"/>
</dbReference>
<dbReference type="GO" id="GO:0006338">
    <property type="term" value="P:chromatin remodeling"/>
    <property type="evidence" value="ECO:0007669"/>
    <property type="project" value="UniProtKB-ARBA"/>
</dbReference>
<feature type="domain" description="Chromo" evidence="2">
    <location>
        <begin position="11"/>
        <end position="62"/>
    </location>
</feature>
<dbReference type="AlphaFoldDB" id="A0AA39QP56"/>
<reference evidence="3" key="1">
    <citation type="submission" date="2023-06" db="EMBL/GenBank/DDBJ databases">
        <authorList>
            <consortium name="Lawrence Berkeley National Laboratory"/>
            <person name="Ahrendt S."/>
            <person name="Sahu N."/>
            <person name="Indic B."/>
            <person name="Wong-Bajracharya J."/>
            <person name="Merenyi Z."/>
            <person name="Ke H.-M."/>
            <person name="Monk M."/>
            <person name="Kocsube S."/>
            <person name="Drula E."/>
            <person name="Lipzen A."/>
            <person name="Balint B."/>
            <person name="Henrissat B."/>
            <person name="Andreopoulos B."/>
            <person name="Martin F.M."/>
            <person name="Harder C.B."/>
            <person name="Rigling D."/>
            <person name="Ford K.L."/>
            <person name="Foster G.D."/>
            <person name="Pangilinan J."/>
            <person name="Papanicolaou A."/>
            <person name="Barry K."/>
            <person name="LaButti K."/>
            <person name="Viragh M."/>
            <person name="Koriabine M."/>
            <person name="Yan M."/>
            <person name="Riley R."/>
            <person name="Champramary S."/>
            <person name="Plett K.L."/>
            <person name="Tsai I.J."/>
            <person name="Slot J."/>
            <person name="Sipos G."/>
            <person name="Plett J."/>
            <person name="Nagy L.G."/>
            <person name="Grigoriev I.V."/>
        </authorList>
    </citation>
    <scope>NUCLEOTIDE SEQUENCE</scope>
    <source>
        <strain evidence="3">HWK02</strain>
    </source>
</reference>
<feature type="compositionally biased region" description="Polar residues" evidence="1">
    <location>
        <begin position="118"/>
        <end position="138"/>
    </location>
</feature>
<protein>
    <recommendedName>
        <fullName evidence="2">Chromo domain-containing protein</fullName>
    </recommendedName>
</protein>
<accession>A0AA39QP56</accession>
<sequence length="756" mass="84833">MTVKKYEVVCYATEVVKAAQKTKSNKWEYWTKWYGYADGENTWQTEHSLKNDCTRLLESFWNHVGMDKYESTPAGRIISADDRWIAKERKYFRDTYQKLPPIKIPARHALAICHQEQEQAPSPVESTSNQRDNGIQTPSRKRIADAQGGASDPPRTSRVSSAWPTQPLPIFSHNDESEQRSESRYAGLKFHKTTGADSIFLGESAILPKDSDAFSATAGADDTYSVEDSHAVTDDEFEDDFLAEAFRLDDALLEPDSVFVDVIWDGDLFVKVGGRELFCQSIIVSPYTSADDSEAMRTAFQCLSGIRGASDDGKHHISLDGLYLASKLKSVLTWKTVGSINPSTISTQDRLHQLQTSMTKDSLVSLLPVLIPSVGTQYLLFFPSSLKELCRKFNVIPLSIDNSTLVVVLLSATIPEFVNLQRFDCLVGEALLPTSDWKTFYSPEATSILEVPEWMIALFADQCRSGPYAIFSEGGSEPSLQTSLLRSITRNLTLAAEVDWYSDALHHTKIIFVHIGSLRRSRAPFVVARASEAIIVQYGSDETVHLDNWGIKRLYHSGGLVTFTANALLEHPLHVFNLLECVERHLEWAAYIIPAVLERAVNALYKDRKQALVEYDRGEFVFECILKAIEEGTLMFASVSSPPEYHLPVDLRDWNFLSQGRCTARQILEYCVTDDEGYINVEKTSFLENHVVPDIEGIATQPGVADKYQRYVVLTSQSERHEKTCMVECIPITNFAFKDVSSSVVKRSLTQAISSL</sequence>
<organism evidence="3 4">
    <name type="scientific">Armillaria luteobubalina</name>
    <dbReference type="NCBI Taxonomy" id="153913"/>
    <lineage>
        <taxon>Eukaryota</taxon>
        <taxon>Fungi</taxon>
        <taxon>Dikarya</taxon>
        <taxon>Basidiomycota</taxon>
        <taxon>Agaricomycotina</taxon>
        <taxon>Agaricomycetes</taxon>
        <taxon>Agaricomycetidae</taxon>
        <taxon>Agaricales</taxon>
        <taxon>Marasmiineae</taxon>
        <taxon>Physalacriaceae</taxon>
        <taxon>Armillaria</taxon>
    </lineage>
</organism>
<dbReference type="Proteomes" id="UP001175228">
    <property type="component" value="Unassembled WGS sequence"/>
</dbReference>
<dbReference type="Gene3D" id="2.40.50.40">
    <property type="match status" value="1"/>
</dbReference>
<dbReference type="SUPFAM" id="SSF54160">
    <property type="entry name" value="Chromo domain-like"/>
    <property type="match status" value="1"/>
</dbReference>